<dbReference type="OrthoDB" id="105549at2157"/>
<keyword evidence="3" id="KW-0540">Nuclease</keyword>
<dbReference type="GO" id="GO:0016787">
    <property type="term" value="F:hydrolase activity"/>
    <property type="evidence" value="ECO:0007669"/>
    <property type="project" value="UniProtKB-KW"/>
</dbReference>
<keyword evidence="2" id="KW-1277">Toxin-antitoxin system</keyword>
<protein>
    <recommendedName>
        <fullName evidence="8">DUF86 domain-containing protein</fullName>
    </recommendedName>
</protein>
<sequence length="127" mass="15007">MTQKDRYLSKFERFIREEEFILTHRIEDEVTERALLYALEVAIEISMDIIAMKIRDMGLKVEDDATNIERITREGILSTSEADFLRQMNGVRNFIVHRYNHLDMDIINEALSRIDELKGIIVKIAEY</sequence>
<evidence type="ECO:0000256" key="2">
    <source>
        <dbReference type="ARBA" id="ARBA00022649"/>
    </source>
</evidence>
<dbReference type="GO" id="GO:0004540">
    <property type="term" value="F:RNA nuclease activity"/>
    <property type="evidence" value="ECO:0007669"/>
    <property type="project" value="InterPro"/>
</dbReference>
<dbReference type="EMBL" id="JMIY01000001">
    <property type="protein sequence ID" value="KCZ73132.1"/>
    <property type="molecule type" value="Genomic_DNA"/>
</dbReference>
<keyword evidence="1" id="KW-0597">Phosphoprotein</keyword>
<evidence type="ECO:0000256" key="5">
    <source>
        <dbReference type="ARBA" id="ARBA00024207"/>
    </source>
</evidence>
<keyword evidence="7" id="KW-1185">Reference proteome</keyword>
<dbReference type="RefSeq" id="WP_048088328.1">
    <property type="nucleotide sequence ID" value="NZ_JMIY01000001.1"/>
</dbReference>
<dbReference type="SUPFAM" id="SSF81593">
    <property type="entry name" value="Nucleotidyltransferase substrate binding subunit/domain"/>
    <property type="match status" value="1"/>
</dbReference>
<evidence type="ECO:0000256" key="3">
    <source>
        <dbReference type="ARBA" id="ARBA00022722"/>
    </source>
</evidence>
<dbReference type="AlphaFoldDB" id="A0A062V742"/>
<dbReference type="Proteomes" id="UP000027153">
    <property type="component" value="Unassembled WGS sequence"/>
</dbReference>
<evidence type="ECO:0000256" key="4">
    <source>
        <dbReference type="ARBA" id="ARBA00022801"/>
    </source>
</evidence>
<comment type="similarity">
    <text evidence="5">Belongs to the HepT RNase toxin family.</text>
</comment>
<name>A0A062V742_9EURY</name>
<evidence type="ECO:0000256" key="1">
    <source>
        <dbReference type="ARBA" id="ARBA00022553"/>
    </source>
</evidence>
<dbReference type="InterPro" id="IPR008201">
    <property type="entry name" value="HepT-like"/>
</dbReference>
<evidence type="ECO:0000313" key="6">
    <source>
        <dbReference type="EMBL" id="KCZ73132.1"/>
    </source>
</evidence>
<keyword evidence="4" id="KW-0378">Hydrolase</keyword>
<dbReference type="PANTHER" id="PTHR33397:SF5">
    <property type="entry name" value="RNASE YUTE-RELATED"/>
    <property type="match status" value="1"/>
</dbReference>
<evidence type="ECO:0008006" key="8">
    <source>
        <dbReference type="Google" id="ProtNLM"/>
    </source>
</evidence>
<proteinExistence type="inferred from homology"/>
<dbReference type="Gene3D" id="1.20.120.580">
    <property type="entry name" value="bsu32300-like"/>
    <property type="match status" value="1"/>
</dbReference>
<dbReference type="GO" id="GO:0110001">
    <property type="term" value="C:toxin-antitoxin complex"/>
    <property type="evidence" value="ECO:0007669"/>
    <property type="project" value="InterPro"/>
</dbReference>
<evidence type="ECO:0000313" key="7">
    <source>
        <dbReference type="Proteomes" id="UP000027153"/>
    </source>
</evidence>
<comment type="caution">
    <text evidence="6">The sequence shown here is derived from an EMBL/GenBank/DDBJ whole genome shotgun (WGS) entry which is preliminary data.</text>
</comment>
<dbReference type="Pfam" id="PF01934">
    <property type="entry name" value="HepT-like"/>
    <property type="match status" value="1"/>
</dbReference>
<dbReference type="InterPro" id="IPR037038">
    <property type="entry name" value="HepT-like_sf"/>
</dbReference>
<accession>A0A062V742</accession>
<gene>
    <name evidence="6" type="ORF">ANME2D_00191</name>
</gene>
<organism evidence="6 7">
    <name type="scientific">Candidatus Methanoperedens nitratireducens</name>
    <dbReference type="NCBI Taxonomy" id="1392998"/>
    <lineage>
        <taxon>Archaea</taxon>
        <taxon>Methanobacteriati</taxon>
        <taxon>Methanobacteriota</taxon>
        <taxon>Stenosarchaea group</taxon>
        <taxon>Methanomicrobia</taxon>
        <taxon>Methanosarcinales</taxon>
        <taxon>ANME-2 cluster</taxon>
        <taxon>Candidatus Methanoperedentaceae</taxon>
        <taxon>Candidatus Methanoperedens</taxon>
    </lineage>
</organism>
<reference evidence="6 7" key="1">
    <citation type="journal article" date="2013" name="Nature">
        <title>Anaerobic oxidation of methane coupled to nitrate reduction in a novel archaeal lineage.</title>
        <authorList>
            <person name="Haroon M.F."/>
            <person name="Hu S."/>
            <person name="Shi Y."/>
            <person name="Imelfort M."/>
            <person name="Keller J."/>
            <person name="Hugenholtz P."/>
            <person name="Yuan Z."/>
            <person name="Tyson G.W."/>
        </authorList>
    </citation>
    <scope>NUCLEOTIDE SEQUENCE [LARGE SCALE GENOMIC DNA]</scope>
    <source>
        <strain evidence="6 7">ANME-2d</strain>
    </source>
</reference>
<dbReference type="PANTHER" id="PTHR33397">
    <property type="entry name" value="UPF0331 PROTEIN YUTE"/>
    <property type="match status" value="1"/>
</dbReference>
<dbReference type="InterPro" id="IPR052379">
    <property type="entry name" value="Type_VII_TA_RNase"/>
</dbReference>